<evidence type="ECO:0000256" key="9">
    <source>
        <dbReference type="ARBA" id="ARBA00023242"/>
    </source>
</evidence>
<dbReference type="CDD" id="cd14654">
    <property type="entry name" value="ZIP_Gal4"/>
    <property type="match status" value="1"/>
</dbReference>
<name>H2AWF0_KAZAF</name>
<evidence type="ECO:0000256" key="7">
    <source>
        <dbReference type="ARBA" id="ARBA00023159"/>
    </source>
</evidence>
<keyword evidence="2" id="KW-0479">Metal-binding</keyword>
<dbReference type="eggNOG" id="ENOG502QSMN">
    <property type="taxonomic scope" value="Eukaryota"/>
</dbReference>
<dbReference type="Gene3D" id="1.20.5.170">
    <property type="match status" value="1"/>
</dbReference>
<dbReference type="PROSITE" id="PS50048">
    <property type="entry name" value="ZN2_CY6_FUNGAL_2"/>
    <property type="match status" value="1"/>
</dbReference>
<keyword evidence="14" id="KW-1185">Reference proteome</keyword>
<evidence type="ECO:0000256" key="6">
    <source>
        <dbReference type="ARBA" id="ARBA00023144"/>
    </source>
</evidence>
<dbReference type="STRING" id="1071382.H2AWF0"/>
<dbReference type="GO" id="GO:0008270">
    <property type="term" value="F:zinc ion binding"/>
    <property type="evidence" value="ECO:0007669"/>
    <property type="project" value="InterPro"/>
</dbReference>
<dbReference type="FunCoup" id="H2AWF0">
    <property type="interactions" value="1009"/>
</dbReference>
<dbReference type="CDD" id="cd12148">
    <property type="entry name" value="fungal_TF_MHR"/>
    <property type="match status" value="1"/>
</dbReference>
<dbReference type="HOGENOM" id="CLU_008599_2_0_1"/>
<dbReference type="InParanoid" id="H2AWF0"/>
<keyword evidence="5" id="KW-0238">DNA-binding</keyword>
<protein>
    <recommendedName>
        <fullName evidence="12">Zn(2)-C6 fungal-type domain-containing protein</fullName>
    </recommendedName>
</protein>
<dbReference type="SMART" id="SM00066">
    <property type="entry name" value="GAL4"/>
    <property type="match status" value="1"/>
</dbReference>
<keyword evidence="4" id="KW-0805">Transcription regulation</keyword>
<evidence type="ECO:0000256" key="4">
    <source>
        <dbReference type="ARBA" id="ARBA00023015"/>
    </source>
</evidence>
<dbReference type="Gene3D" id="4.10.240.10">
    <property type="entry name" value="Zn(2)-C6 fungal-type DNA-binding domain"/>
    <property type="match status" value="1"/>
</dbReference>
<dbReference type="InterPro" id="IPR036864">
    <property type="entry name" value="Zn2-C6_fun-type_DNA-bd_sf"/>
</dbReference>
<evidence type="ECO:0000256" key="10">
    <source>
        <dbReference type="ARBA" id="ARBA00023277"/>
    </source>
</evidence>
<keyword evidence="3" id="KW-0862">Zinc</keyword>
<evidence type="ECO:0000313" key="13">
    <source>
        <dbReference type="EMBL" id="CCF58700.1"/>
    </source>
</evidence>
<dbReference type="Pfam" id="PF04082">
    <property type="entry name" value="Fungal_trans"/>
    <property type="match status" value="1"/>
</dbReference>
<proteinExistence type="predicted"/>
<evidence type="ECO:0000256" key="5">
    <source>
        <dbReference type="ARBA" id="ARBA00023125"/>
    </source>
</evidence>
<keyword evidence="7" id="KW-0010">Activator</keyword>
<dbReference type="GO" id="GO:0000978">
    <property type="term" value="F:RNA polymerase II cis-regulatory region sequence-specific DNA binding"/>
    <property type="evidence" value="ECO:0007669"/>
    <property type="project" value="TreeGrafter"/>
</dbReference>
<dbReference type="GeneID" id="13884168"/>
<evidence type="ECO:0000256" key="8">
    <source>
        <dbReference type="ARBA" id="ARBA00023163"/>
    </source>
</evidence>
<keyword evidence="10" id="KW-0119">Carbohydrate metabolism</keyword>
<dbReference type="GO" id="GO:0000981">
    <property type="term" value="F:DNA-binding transcription factor activity, RNA polymerase II-specific"/>
    <property type="evidence" value="ECO:0007669"/>
    <property type="project" value="InterPro"/>
</dbReference>
<keyword evidence="9" id="KW-0539">Nucleus</keyword>
<feature type="domain" description="Zn(2)-C6 fungal-type" evidence="12">
    <location>
        <begin position="4"/>
        <end position="34"/>
    </location>
</feature>
<feature type="region of interest" description="Disordered" evidence="11">
    <location>
        <begin position="771"/>
        <end position="790"/>
    </location>
</feature>
<dbReference type="KEGG" id="kaf:KAFR_0F01040"/>
<evidence type="ECO:0000256" key="1">
    <source>
        <dbReference type="ARBA" id="ARBA00004123"/>
    </source>
</evidence>
<organism evidence="13 14">
    <name type="scientific">Kazachstania africana (strain ATCC 22294 / BCRC 22015 / CBS 2517 / CECT 1963 / NBRC 1671 / NRRL Y-8276)</name>
    <name type="common">Yeast</name>
    <name type="synonym">Kluyveromyces africanus</name>
    <dbReference type="NCBI Taxonomy" id="1071382"/>
    <lineage>
        <taxon>Eukaryota</taxon>
        <taxon>Fungi</taxon>
        <taxon>Dikarya</taxon>
        <taxon>Ascomycota</taxon>
        <taxon>Saccharomycotina</taxon>
        <taxon>Saccharomycetes</taxon>
        <taxon>Saccharomycetales</taxon>
        <taxon>Saccharomycetaceae</taxon>
        <taxon>Kazachstania</taxon>
    </lineage>
</organism>
<dbReference type="GO" id="GO:0005634">
    <property type="term" value="C:nucleus"/>
    <property type="evidence" value="ECO:0007669"/>
    <property type="project" value="UniProtKB-SubCell"/>
</dbReference>
<dbReference type="InterPro" id="IPR005600">
    <property type="entry name" value="Gal4_dimer_dom"/>
</dbReference>
<dbReference type="FunFam" id="4.10.240.10:FF:000009">
    <property type="entry name" value="C6 transcription factor (Gal4)"/>
    <property type="match status" value="1"/>
</dbReference>
<dbReference type="SUPFAM" id="SSF57701">
    <property type="entry name" value="Zn2/Cys6 DNA-binding domain"/>
    <property type="match status" value="1"/>
</dbReference>
<dbReference type="AlphaFoldDB" id="H2AWF0"/>
<accession>H2AWF0</accession>
<dbReference type="Proteomes" id="UP000005220">
    <property type="component" value="Chromosome 6"/>
</dbReference>
<gene>
    <name evidence="13" type="primary">KAFR0F01040</name>
    <name evidence="13" type="ORF">KAFR_0F01040</name>
</gene>
<evidence type="ECO:0000256" key="11">
    <source>
        <dbReference type="SAM" id="MobiDB-lite"/>
    </source>
</evidence>
<dbReference type="PANTHER" id="PTHR47424">
    <property type="entry name" value="REGULATORY PROTEIN GAL4"/>
    <property type="match status" value="1"/>
</dbReference>
<dbReference type="PANTHER" id="PTHR47424:SF3">
    <property type="entry name" value="REGULATORY PROTEIN GAL4"/>
    <property type="match status" value="1"/>
</dbReference>
<evidence type="ECO:0000256" key="3">
    <source>
        <dbReference type="ARBA" id="ARBA00022833"/>
    </source>
</evidence>
<dbReference type="OrthoDB" id="3364175at2759"/>
<dbReference type="CDD" id="cd00067">
    <property type="entry name" value="GAL4"/>
    <property type="match status" value="1"/>
</dbReference>
<dbReference type="InterPro" id="IPR001138">
    <property type="entry name" value="Zn2Cys6_DnaBD"/>
</dbReference>
<comment type="subcellular location">
    <subcellularLocation>
        <location evidence="1">Nucleus</location>
    </subcellularLocation>
</comment>
<sequence>MEQACDICRVKKLRCSKEKPSCFKCLKNNLTCTYSPRAKRSPLTRAHLTEVEKKLNNLTILFGKLFPGENIGNLVKRFNIDSSKSDFDNAYLTNNEEDDKKINKANVTIPIDDSVENLLYGFDWEEKNDRVNHGQSIMKHITDKSYNGYFGPNSTISLFRSIKNLNIIMLLENNNISNKNLYGIPNAQISSSVNLTKKTTMKRYIRSFFENFHPFNPIVDEDWFMSMYTDKKSVHSKNETQYWQLLMNIILTIGAWCHEGESNEIDTYYYQHCHNFFSNNGCSFLSNGSIDLLIVMNLVSIYLFWKSNFNSSYQFNSSAINMAISLGLNYDFKLNDNTEKFNQDNRLLIRRKTIWWSLIKQQIKLNLLFDRPNTINSMFIQTEVSTIDMSGFSNNDFLFFNNLKSNLDVFNLASDFMSNLDSMPNKNSKRRFYNVKSHCKKIIAFTQKGRSVFDLNDTFKIDKTFDFFFDSYKSALTIYMIKKYLLNLNEIGDNECLDFINDSVNDFINMVDNFILDPENNSLLSPFVVWACISHIFHVSILPIKLLYTLNDAASGQMSNKQFLVSSNQLRKLNEMMTYLTGKRKTYNFDIFDAFRNLLESVLLQINPNSAVNNNNVVSNEHPINYSLIPFDKNSPNPNTPVLPNDSPKQLIAKLPSHIPIQYPSEAEIYHFPTSAHYKPAKSYTDLINLLSASATSPSLNSMGNNVPISIPFFSQTSLVPPKNNTHLLPSMVRENNSQLVPPSKEIDEQEIGQQGTQSLDKAGITSTDTLVSNSPNILTRSPNQQFNGGNINWNDNTALNALGLTGGLFNTTTMDDVYNYLFDDNVSNSTNSS</sequence>
<keyword evidence="6" id="KW-0299">Galactose metabolism</keyword>
<dbReference type="GO" id="GO:0006012">
    <property type="term" value="P:galactose metabolic process"/>
    <property type="evidence" value="ECO:0007669"/>
    <property type="project" value="UniProtKB-KW"/>
</dbReference>
<evidence type="ECO:0000313" key="14">
    <source>
        <dbReference type="Proteomes" id="UP000005220"/>
    </source>
</evidence>
<dbReference type="InterPro" id="IPR051127">
    <property type="entry name" value="Fungal_SecMet_Regulators"/>
</dbReference>
<dbReference type="GO" id="GO:0000435">
    <property type="term" value="P:positive regulation of transcription from RNA polymerase II promoter by galactose"/>
    <property type="evidence" value="ECO:0007669"/>
    <property type="project" value="TreeGrafter"/>
</dbReference>
<dbReference type="InterPro" id="IPR007219">
    <property type="entry name" value="XnlR_reg_dom"/>
</dbReference>
<dbReference type="GO" id="GO:0006351">
    <property type="term" value="P:DNA-templated transcription"/>
    <property type="evidence" value="ECO:0007669"/>
    <property type="project" value="InterPro"/>
</dbReference>
<reference evidence="13 14" key="1">
    <citation type="journal article" date="2011" name="Proc. Natl. Acad. Sci. U.S.A.">
        <title>Evolutionary erosion of yeast sex chromosomes by mating-type switching accidents.</title>
        <authorList>
            <person name="Gordon J.L."/>
            <person name="Armisen D."/>
            <person name="Proux-Wera E."/>
            <person name="Oheigeartaigh S.S."/>
            <person name="Byrne K.P."/>
            <person name="Wolfe K.H."/>
        </authorList>
    </citation>
    <scope>NUCLEOTIDE SEQUENCE [LARGE SCALE GENOMIC DNA]</scope>
    <source>
        <strain evidence="14">ATCC 22294 / BCRC 22015 / CBS 2517 / CECT 1963 / NBRC 1671 / NRRL Y-8276</strain>
    </source>
</reference>
<dbReference type="RefSeq" id="XP_003957835.1">
    <property type="nucleotide sequence ID" value="XM_003957786.1"/>
</dbReference>
<evidence type="ECO:0000259" key="12">
    <source>
        <dbReference type="PROSITE" id="PS50048"/>
    </source>
</evidence>
<dbReference type="EMBL" id="HE650826">
    <property type="protein sequence ID" value="CCF58700.1"/>
    <property type="molecule type" value="Genomic_DNA"/>
</dbReference>
<keyword evidence="8" id="KW-0804">Transcription</keyword>
<evidence type="ECO:0000256" key="2">
    <source>
        <dbReference type="ARBA" id="ARBA00022723"/>
    </source>
</evidence>
<dbReference type="Pfam" id="PF00172">
    <property type="entry name" value="Zn_clus"/>
    <property type="match status" value="1"/>
</dbReference>
<dbReference type="PROSITE" id="PS00463">
    <property type="entry name" value="ZN2_CY6_FUNGAL_1"/>
    <property type="match status" value="1"/>
</dbReference>